<keyword evidence="4" id="KW-1185">Reference proteome</keyword>
<keyword evidence="2" id="KW-1133">Transmembrane helix</keyword>
<evidence type="ECO:0000256" key="1">
    <source>
        <dbReference type="SAM" id="MobiDB-lite"/>
    </source>
</evidence>
<proteinExistence type="predicted"/>
<reference evidence="3 4" key="1">
    <citation type="submission" date="2020-08" db="EMBL/GenBank/DDBJ databases">
        <title>Genomic Encyclopedia of Type Strains, Phase IV (KMG-IV): sequencing the most valuable type-strain genomes for metagenomic binning, comparative biology and taxonomic classification.</title>
        <authorList>
            <person name="Goeker M."/>
        </authorList>
    </citation>
    <scope>NUCLEOTIDE SEQUENCE [LARGE SCALE GENOMIC DNA]</scope>
    <source>
        <strain evidence="3 4">DSM 102189</strain>
    </source>
</reference>
<feature type="region of interest" description="Disordered" evidence="1">
    <location>
        <begin position="71"/>
        <end position="94"/>
    </location>
</feature>
<comment type="caution">
    <text evidence="3">The sequence shown here is derived from an EMBL/GenBank/DDBJ whole genome shotgun (WGS) entry which is preliminary data.</text>
</comment>
<dbReference type="RefSeq" id="WP_184197553.1">
    <property type="nucleotide sequence ID" value="NZ_BMOX01000025.1"/>
</dbReference>
<evidence type="ECO:0000313" key="4">
    <source>
        <dbReference type="Proteomes" id="UP000538147"/>
    </source>
</evidence>
<sequence>MSVYTMVVFIVLIVTIGRIYQSRQKLALKNPPPAPDTAEARRLQSEVARLNERIQVLERLATDPAKRLSDEIDGLKSLPHKPAAPAQETDNAQR</sequence>
<organism evidence="3 4">
    <name type="scientific">Polymorphobacter multimanifer</name>
    <dbReference type="NCBI Taxonomy" id="1070431"/>
    <lineage>
        <taxon>Bacteria</taxon>
        <taxon>Pseudomonadati</taxon>
        <taxon>Pseudomonadota</taxon>
        <taxon>Alphaproteobacteria</taxon>
        <taxon>Sphingomonadales</taxon>
        <taxon>Sphingosinicellaceae</taxon>
        <taxon>Polymorphobacter</taxon>
    </lineage>
</organism>
<evidence type="ECO:0008006" key="5">
    <source>
        <dbReference type="Google" id="ProtNLM"/>
    </source>
</evidence>
<name>A0A841L8I0_9SPHN</name>
<keyword evidence="2" id="KW-0472">Membrane</keyword>
<dbReference type="AlphaFoldDB" id="A0A841L8I0"/>
<gene>
    <name evidence="3" type="ORF">FHS79_001439</name>
</gene>
<feature type="transmembrane region" description="Helical" evidence="2">
    <location>
        <begin position="6"/>
        <end position="21"/>
    </location>
</feature>
<evidence type="ECO:0000256" key="2">
    <source>
        <dbReference type="SAM" id="Phobius"/>
    </source>
</evidence>
<protein>
    <recommendedName>
        <fullName evidence="5">Phage shock protein B</fullName>
    </recommendedName>
</protein>
<dbReference type="Proteomes" id="UP000538147">
    <property type="component" value="Unassembled WGS sequence"/>
</dbReference>
<accession>A0A841L8I0</accession>
<evidence type="ECO:0000313" key="3">
    <source>
        <dbReference type="EMBL" id="MBB6227273.1"/>
    </source>
</evidence>
<keyword evidence="2" id="KW-0812">Transmembrane</keyword>
<dbReference type="EMBL" id="JACIIV010000009">
    <property type="protein sequence ID" value="MBB6227273.1"/>
    <property type="molecule type" value="Genomic_DNA"/>
</dbReference>